<dbReference type="OMA" id="ETHANPI"/>
<organism evidence="1 2">
    <name type="scientific">Baudoinia panamericana (strain UAMH 10762)</name>
    <name type="common">Angels' share fungus</name>
    <name type="synonym">Baudoinia compniacensis (strain UAMH 10762)</name>
    <dbReference type="NCBI Taxonomy" id="717646"/>
    <lineage>
        <taxon>Eukaryota</taxon>
        <taxon>Fungi</taxon>
        <taxon>Dikarya</taxon>
        <taxon>Ascomycota</taxon>
        <taxon>Pezizomycotina</taxon>
        <taxon>Dothideomycetes</taxon>
        <taxon>Dothideomycetidae</taxon>
        <taxon>Mycosphaerellales</taxon>
        <taxon>Teratosphaeriaceae</taxon>
        <taxon>Baudoinia</taxon>
    </lineage>
</organism>
<proteinExistence type="predicted"/>
<reference evidence="1 2" key="1">
    <citation type="journal article" date="2012" name="PLoS Pathog.">
        <title>Diverse lifestyles and strategies of plant pathogenesis encoded in the genomes of eighteen Dothideomycetes fungi.</title>
        <authorList>
            <person name="Ohm R.A."/>
            <person name="Feau N."/>
            <person name="Henrissat B."/>
            <person name="Schoch C.L."/>
            <person name="Horwitz B.A."/>
            <person name="Barry K.W."/>
            <person name="Condon B.J."/>
            <person name="Copeland A.C."/>
            <person name="Dhillon B."/>
            <person name="Glaser F."/>
            <person name="Hesse C.N."/>
            <person name="Kosti I."/>
            <person name="LaButti K."/>
            <person name="Lindquist E.A."/>
            <person name="Lucas S."/>
            <person name="Salamov A.A."/>
            <person name="Bradshaw R.E."/>
            <person name="Ciuffetti L."/>
            <person name="Hamelin R.C."/>
            <person name="Kema G.H.J."/>
            <person name="Lawrence C."/>
            <person name="Scott J.A."/>
            <person name="Spatafora J.W."/>
            <person name="Turgeon B.G."/>
            <person name="de Wit P.J.G.M."/>
            <person name="Zhong S."/>
            <person name="Goodwin S.B."/>
            <person name="Grigoriev I.V."/>
        </authorList>
    </citation>
    <scope>NUCLEOTIDE SEQUENCE [LARGE SCALE GENOMIC DNA]</scope>
    <source>
        <strain evidence="1 2">UAMH 10762</strain>
    </source>
</reference>
<dbReference type="RefSeq" id="XP_007674808.1">
    <property type="nucleotide sequence ID" value="XM_007676618.1"/>
</dbReference>
<dbReference type="HOGENOM" id="CLU_019473_0_0_1"/>
<dbReference type="AlphaFoldDB" id="M2NG24"/>
<sequence length="692" mass="78419">MTWSQYSSDRIPFPTPYRTRDIYYPTLYPDHNLYHPYERHLRRRRSSRSHNESTEKCPAVLKDKSITDRAGDLGWTLAYATAWAFRNLVGNQIEVVDAIDRVRELGEVTQDTPFIIFDYLSRALFGGKLRGMVHLSWKSLASFSPGITSAPGVVPGISRVCIELNSTPFEDGEAEIDNLLDALIHQMIHAYFLIACGAQPKGSKQDGRLLDGLHFGVILFTIRDLSINCRYRRPLNLIFYASTRRRKAAGQSRRMLPNDGLMFVEIDSRGLAAADAPADGQSHCSFDNRKVRYAQLKNWQIESYSAALDLDMESKGDVIYDLNVDNAFVPLDRLKAPPSTTYIELIWEDKRVMVKRELALKYKSIMTPLEKEHKMELKVPECSQYVFRHIYDFFMKGSYAMGLELSMQDSSTYEHSRGPPVLTNRGSKQPESTTGVVVQLQVFKVAEAMKFEELQKYILSVIWDLPVTDDDPISILQQLYNEHDNSGPIHAELHKWGREFLARVEGYAPNVHSAYNPSSAGMSNLQKIWAWHGSRFNSLYHCNMALKDDCKHATYALNAGSGMGGLGRGPIAQPSLGPIGRGNIDSMQIRGPPWARSMNDLPMLPSPYGALPLPACTPIGTPFNDMAIGLGKHRQTTRPFSLPWQSSIQALDLDDGYQHYGRDGRQKVYNPWTGDIYVRRPRVFYDNNIDFI</sequence>
<dbReference type="GeneID" id="19114033"/>
<dbReference type="OrthoDB" id="5236983at2759"/>
<dbReference type="EMBL" id="KB445553">
    <property type="protein sequence ID" value="EMC97940.1"/>
    <property type="molecule type" value="Genomic_DNA"/>
</dbReference>
<accession>M2NG24</accession>
<gene>
    <name evidence="1" type="ORF">BAUCODRAFT_408506</name>
</gene>
<dbReference type="Proteomes" id="UP000011761">
    <property type="component" value="Unassembled WGS sequence"/>
</dbReference>
<protein>
    <recommendedName>
        <fullName evidence="3">SprT-like domain-containing protein</fullName>
    </recommendedName>
</protein>
<evidence type="ECO:0000313" key="1">
    <source>
        <dbReference type="EMBL" id="EMC97940.1"/>
    </source>
</evidence>
<evidence type="ECO:0000313" key="2">
    <source>
        <dbReference type="Proteomes" id="UP000011761"/>
    </source>
</evidence>
<dbReference type="KEGG" id="bcom:BAUCODRAFT_408506"/>
<dbReference type="eggNOG" id="ENOG502SS0Y">
    <property type="taxonomic scope" value="Eukaryota"/>
</dbReference>
<evidence type="ECO:0008006" key="3">
    <source>
        <dbReference type="Google" id="ProtNLM"/>
    </source>
</evidence>
<dbReference type="STRING" id="717646.M2NG24"/>
<keyword evidence="2" id="KW-1185">Reference proteome</keyword>
<name>M2NG24_BAUPA</name>